<evidence type="ECO:0000256" key="4">
    <source>
        <dbReference type="ARBA" id="ARBA00022452"/>
    </source>
</evidence>
<evidence type="ECO:0000256" key="10">
    <source>
        <dbReference type="PROSITE-ProRule" id="PRU01360"/>
    </source>
</evidence>
<reference evidence="15" key="2">
    <citation type="submission" date="2020-09" db="EMBL/GenBank/DDBJ databases">
        <authorList>
            <person name="Sun Q."/>
            <person name="Kim S."/>
        </authorList>
    </citation>
    <scope>NUCLEOTIDE SEQUENCE</scope>
    <source>
        <strain evidence="15">KCTC 32182</strain>
    </source>
</reference>
<keyword evidence="6 11" id="KW-0798">TonB box</keyword>
<reference evidence="15" key="1">
    <citation type="journal article" date="2014" name="Int. J. Syst. Evol. Microbiol.">
        <title>Complete genome sequence of Corynebacterium casei LMG S-19264T (=DSM 44701T), isolated from a smear-ripened cheese.</title>
        <authorList>
            <consortium name="US DOE Joint Genome Institute (JGI-PGF)"/>
            <person name="Walter F."/>
            <person name="Albersmeier A."/>
            <person name="Kalinowski J."/>
            <person name="Ruckert C."/>
        </authorList>
    </citation>
    <scope>NUCLEOTIDE SEQUENCE</scope>
    <source>
        <strain evidence="15">KCTC 32182</strain>
    </source>
</reference>
<keyword evidence="16" id="KW-1185">Reference proteome</keyword>
<dbReference type="Proteomes" id="UP000645257">
    <property type="component" value="Unassembled WGS sequence"/>
</dbReference>
<evidence type="ECO:0008006" key="17">
    <source>
        <dbReference type="Google" id="ProtNLM"/>
    </source>
</evidence>
<organism evidence="15 16">
    <name type="scientific">Paludibacterium paludis</name>
    <dbReference type="NCBI Taxonomy" id="1225769"/>
    <lineage>
        <taxon>Bacteria</taxon>
        <taxon>Pseudomonadati</taxon>
        <taxon>Pseudomonadota</taxon>
        <taxon>Betaproteobacteria</taxon>
        <taxon>Neisseriales</taxon>
        <taxon>Chromobacteriaceae</taxon>
        <taxon>Paludibacterium</taxon>
    </lineage>
</organism>
<evidence type="ECO:0000256" key="7">
    <source>
        <dbReference type="ARBA" id="ARBA00023136"/>
    </source>
</evidence>
<dbReference type="Gene3D" id="2.40.170.20">
    <property type="entry name" value="TonB-dependent receptor, beta-barrel domain"/>
    <property type="match status" value="1"/>
</dbReference>
<evidence type="ECO:0000256" key="1">
    <source>
        <dbReference type="ARBA" id="ARBA00004571"/>
    </source>
</evidence>
<dbReference type="Pfam" id="PF00593">
    <property type="entry name" value="TonB_dep_Rec_b-barrel"/>
    <property type="match status" value="1"/>
</dbReference>
<evidence type="ECO:0000256" key="3">
    <source>
        <dbReference type="ARBA" id="ARBA00022448"/>
    </source>
</evidence>
<evidence type="ECO:0000256" key="8">
    <source>
        <dbReference type="ARBA" id="ARBA00023170"/>
    </source>
</evidence>
<accession>A0A918P341</accession>
<feature type="signal peptide" evidence="12">
    <location>
        <begin position="1"/>
        <end position="20"/>
    </location>
</feature>
<dbReference type="GO" id="GO:0009279">
    <property type="term" value="C:cell outer membrane"/>
    <property type="evidence" value="ECO:0007669"/>
    <property type="project" value="UniProtKB-SubCell"/>
</dbReference>
<evidence type="ECO:0000313" key="16">
    <source>
        <dbReference type="Proteomes" id="UP000645257"/>
    </source>
</evidence>
<keyword evidence="4 10" id="KW-1134">Transmembrane beta strand</keyword>
<dbReference type="RefSeq" id="WP_189533521.1">
    <property type="nucleotide sequence ID" value="NZ_BMYX01000009.1"/>
</dbReference>
<dbReference type="PROSITE" id="PS52016">
    <property type="entry name" value="TONB_DEPENDENT_REC_3"/>
    <property type="match status" value="1"/>
</dbReference>
<evidence type="ECO:0000256" key="2">
    <source>
        <dbReference type="ARBA" id="ARBA00009810"/>
    </source>
</evidence>
<dbReference type="InterPro" id="IPR000531">
    <property type="entry name" value="Beta-barrel_TonB"/>
</dbReference>
<dbReference type="EMBL" id="BMYX01000009">
    <property type="protein sequence ID" value="GGY15340.1"/>
    <property type="molecule type" value="Genomic_DNA"/>
</dbReference>
<gene>
    <name evidence="15" type="ORF">GCM10011289_18190</name>
</gene>
<dbReference type="PANTHER" id="PTHR47234">
    <property type="match status" value="1"/>
</dbReference>
<feature type="chain" id="PRO_5037023304" description="Iron complex outermembrane receptor protein" evidence="12">
    <location>
        <begin position="21"/>
        <end position="863"/>
    </location>
</feature>
<evidence type="ECO:0000256" key="11">
    <source>
        <dbReference type="RuleBase" id="RU003357"/>
    </source>
</evidence>
<keyword evidence="3 10" id="KW-0813">Transport</keyword>
<dbReference type="InterPro" id="IPR037066">
    <property type="entry name" value="Plug_dom_sf"/>
</dbReference>
<evidence type="ECO:0000256" key="12">
    <source>
        <dbReference type="SAM" id="SignalP"/>
    </source>
</evidence>
<feature type="domain" description="TonB-dependent receptor-like beta-barrel" evidence="13">
    <location>
        <begin position="382"/>
        <end position="828"/>
    </location>
</feature>
<dbReference type="InterPro" id="IPR012910">
    <property type="entry name" value="Plug_dom"/>
</dbReference>
<dbReference type="Gene3D" id="2.170.130.10">
    <property type="entry name" value="TonB-dependent receptor, plug domain"/>
    <property type="match status" value="1"/>
</dbReference>
<dbReference type="InterPro" id="IPR039426">
    <property type="entry name" value="TonB-dep_rcpt-like"/>
</dbReference>
<protein>
    <recommendedName>
        <fullName evidence="17">Iron complex outermembrane receptor protein</fullName>
    </recommendedName>
</protein>
<dbReference type="CDD" id="cd01347">
    <property type="entry name" value="ligand_gated_channel"/>
    <property type="match status" value="1"/>
</dbReference>
<dbReference type="InterPro" id="IPR036942">
    <property type="entry name" value="Beta-barrel_TonB_sf"/>
</dbReference>
<comment type="caution">
    <text evidence="15">The sequence shown here is derived from an EMBL/GenBank/DDBJ whole genome shotgun (WGS) entry which is preliminary data.</text>
</comment>
<evidence type="ECO:0000256" key="6">
    <source>
        <dbReference type="ARBA" id="ARBA00023077"/>
    </source>
</evidence>
<evidence type="ECO:0000259" key="13">
    <source>
        <dbReference type="Pfam" id="PF00593"/>
    </source>
</evidence>
<dbReference type="SUPFAM" id="SSF56935">
    <property type="entry name" value="Porins"/>
    <property type="match status" value="1"/>
</dbReference>
<comment type="subcellular location">
    <subcellularLocation>
        <location evidence="1 10">Cell outer membrane</location>
        <topology evidence="1 10">Multi-pass membrane protein</topology>
    </subcellularLocation>
</comment>
<evidence type="ECO:0000256" key="9">
    <source>
        <dbReference type="ARBA" id="ARBA00023237"/>
    </source>
</evidence>
<keyword evidence="7 10" id="KW-0472">Membrane</keyword>
<evidence type="ECO:0000256" key="5">
    <source>
        <dbReference type="ARBA" id="ARBA00022692"/>
    </source>
</evidence>
<keyword evidence="8" id="KW-0675">Receptor</keyword>
<comment type="similarity">
    <text evidence="2 10 11">Belongs to the TonB-dependent receptor family.</text>
</comment>
<sequence>MLKHTVLIAGIGTALPLAHAAGAADPSAITALEKITVTGSNLRATARAGANPVQVISAADIAKSGKSDLPDLLRSLSANSGNSFNEQFTGSFSAGTAGISLRGLGQRNTLILVNGKRVSNYATAQNLQETFVDLNSLPLRAVKRIEILKDGASAIYGSDAIAGVVNIILYPDYNGVETGITVGRDFATGQDEKTLRLLAGHGSLEEDGYNVWFAFDAQKRDRLDKSQVAWLKDGDFRGYPGGDLNRNVTNYYGTDPTNRFPRVSGPLADTDYATINPEKSGRVWSYNPADYSTLIPGIERYHAALRGTLKLNASTTAYAEFLFSSSRSQQIFGAPLTISSSLRAWDAKTQALVPISNVLPVGHPDNPNSTPTPVNATLFDLGTRYKSDTVLFRRLLAGLKGTTGNWDWDISGAYSDSRMREYATNFVNRYAFENLLKSGGYSFTDPAKNTRAVRDSLRLSTLRPAWYRIATLDATTGTELLELPAGPLGFAAGYQLRRESMNSRTSDAVETGSELRPALNIINGARTVQAAYAEVNVPVLRSLSLSGALRADHYSDFGNAFSPKLAIRYQPLDSLVLRGSVSRGFRAPSLPEITNSTGVSYGSVIDPLDPVTPNRSVGITHLTVANPNLQPERSTNANLGVVFSPTATTSVSLDYYRIRQSNIIGTESAQYIVRHPEQFPGRVVRDAQGKLVSISQQFVNLNRRTTSGIDADLKQVVSFGAAGKLVLAAQWSRLLSYREPQQAGGAPVEGAGNNALGSLPKWKGTSSLGWETAQWSSTLSWFHTGGYKQTVKDKDDTPDRVRSYNTFNLAASYKGFKRTTLTASIQNLTNRRPPWDPSSDGFDLTQADPRGRVFTIGVDYTFN</sequence>
<keyword evidence="5 10" id="KW-0812">Transmembrane</keyword>
<dbReference type="PANTHER" id="PTHR47234:SF1">
    <property type="entry name" value="TONB-DEPENDENT RECEPTOR"/>
    <property type="match status" value="1"/>
</dbReference>
<proteinExistence type="inferred from homology"/>
<name>A0A918P341_9NEIS</name>
<keyword evidence="9 10" id="KW-0998">Cell outer membrane</keyword>
<evidence type="ECO:0000259" key="14">
    <source>
        <dbReference type="Pfam" id="PF07715"/>
    </source>
</evidence>
<dbReference type="Pfam" id="PF07715">
    <property type="entry name" value="Plug"/>
    <property type="match status" value="1"/>
</dbReference>
<dbReference type="AlphaFoldDB" id="A0A918P341"/>
<feature type="domain" description="TonB-dependent receptor plug" evidence="14">
    <location>
        <begin position="49"/>
        <end position="164"/>
    </location>
</feature>
<evidence type="ECO:0000313" key="15">
    <source>
        <dbReference type="EMBL" id="GGY15340.1"/>
    </source>
</evidence>
<keyword evidence="12" id="KW-0732">Signal</keyword>